<keyword evidence="2" id="KW-1185">Reference proteome</keyword>
<dbReference type="Proteomes" id="UP000316612">
    <property type="component" value="Unassembled WGS sequence"/>
</dbReference>
<dbReference type="PANTHER" id="PTHR43546">
    <property type="entry name" value="UPF0173 METAL-DEPENDENT HYDROLASE MJ1163-RELATED"/>
    <property type="match status" value="1"/>
</dbReference>
<dbReference type="InterPro" id="IPR050114">
    <property type="entry name" value="UPF0173_UPF0282_UlaG_hydrolase"/>
</dbReference>
<reference evidence="1 2" key="1">
    <citation type="submission" date="2019-06" db="EMBL/GenBank/DDBJ databases">
        <title>Whole genome shotgun sequence of Glutamicibacter uratoxydans NBRC 15515.</title>
        <authorList>
            <person name="Hosoyama A."/>
            <person name="Uohara A."/>
            <person name="Ohji S."/>
            <person name="Ichikawa N."/>
        </authorList>
    </citation>
    <scope>NUCLEOTIDE SEQUENCE [LARGE SCALE GENOMIC DNA]</scope>
    <source>
        <strain evidence="1 2">NBRC 15515</strain>
    </source>
</reference>
<comment type="caution">
    <text evidence="1">The sequence shown here is derived from an EMBL/GenBank/DDBJ whole genome shotgun (WGS) entry which is preliminary data.</text>
</comment>
<keyword evidence="1" id="KW-0378">Hydrolase</keyword>
<evidence type="ECO:0000313" key="2">
    <source>
        <dbReference type="Proteomes" id="UP000316612"/>
    </source>
</evidence>
<name>A0A4Y4DQW3_GLUUR</name>
<dbReference type="EMBL" id="BJNY01000014">
    <property type="protein sequence ID" value="GED07007.1"/>
    <property type="molecule type" value="Genomic_DNA"/>
</dbReference>
<accession>A0A4Y4DQW3</accession>
<sequence length="227" mass="23747">MLLDPGSFSALDGAFTGKHAVLITHQHADHADQGALAAALAADPVLELHAPATLAATLRTELPAAVRSQIRAVREGADFIVGGIRVRTFGGTHATIHHSIDLVQNVGYLIGDKAMGGATLFHPGDSYQVPVGVRPDILALPIMAPWGKMAEAADFAVATAAPLWVPIHDGLLNDAGKALFDRQLGAIAARNSASYQRLEVHTEYRADDLLSRAAQSATDATSLEGLA</sequence>
<dbReference type="SUPFAM" id="SSF56281">
    <property type="entry name" value="Metallo-hydrolase/oxidoreductase"/>
    <property type="match status" value="1"/>
</dbReference>
<organism evidence="1 2">
    <name type="scientific">Glutamicibacter uratoxydans</name>
    <name type="common">Arthrobacter uratoxydans</name>
    <dbReference type="NCBI Taxonomy" id="43667"/>
    <lineage>
        <taxon>Bacteria</taxon>
        <taxon>Bacillati</taxon>
        <taxon>Actinomycetota</taxon>
        <taxon>Actinomycetes</taxon>
        <taxon>Micrococcales</taxon>
        <taxon>Micrococcaceae</taxon>
        <taxon>Glutamicibacter</taxon>
    </lineage>
</organism>
<dbReference type="InterPro" id="IPR036866">
    <property type="entry name" value="RibonucZ/Hydroxyglut_hydro"/>
</dbReference>
<protein>
    <submittedName>
        <fullName evidence="1">MBL fold metallo-hydrolase</fullName>
    </submittedName>
</protein>
<dbReference type="Gene3D" id="3.60.15.10">
    <property type="entry name" value="Ribonuclease Z/Hydroxyacylglutathione hydrolase-like"/>
    <property type="match status" value="1"/>
</dbReference>
<evidence type="ECO:0000313" key="1">
    <source>
        <dbReference type="EMBL" id="GED07007.1"/>
    </source>
</evidence>
<dbReference type="AlphaFoldDB" id="A0A4Y4DQW3"/>
<proteinExistence type="predicted"/>
<gene>
    <name evidence="1" type="ORF">AUR04nite_25390</name>
</gene>
<dbReference type="PANTHER" id="PTHR43546:SF3">
    <property type="entry name" value="UPF0173 METAL-DEPENDENT HYDROLASE MJ1163"/>
    <property type="match status" value="1"/>
</dbReference>
<dbReference type="GO" id="GO:0016787">
    <property type="term" value="F:hydrolase activity"/>
    <property type="evidence" value="ECO:0007669"/>
    <property type="project" value="UniProtKB-KW"/>
</dbReference>
<dbReference type="Pfam" id="PF13483">
    <property type="entry name" value="Lactamase_B_3"/>
    <property type="match status" value="1"/>
</dbReference>